<dbReference type="STRING" id="1620.IV67_GL001256"/>
<keyword evidence="2" id="KW-1185">Reference proteome</keyword>
<sequence>MPEDVLGDGFEPIWCDAATANLAMLIEADQALIEADVLAKQYENAIFIIDATLLAHNDLELIGKLPANQIFYQINSAVSVEMQQLLDLRGAFAFDITDGPALARDIRYYCFIGSDGYRSNALNLQVGHVSPQAIKQFGKVYTEFTIDWPDWNLLAYPDSGADNSNYIPPFISDRLLVDYDLVDVDVELKLKVNKIDLRTHQIIESVEKTGLDIVKGIDLVGDELNGYNVQAMLYARGRGRVRVGNFHMRRSRGPYGNLMPNDGRIISQKLHDDVIYYFDAGDLKPPLNVYFSGWRTKEGYEGNRMMQSMGAPYILIADQRLKGGAFYMGDASFEQAIVALIQEKLQDLNFDAHDVILSGMSMGTFGAMYYGSQLTPQAIIVGKPLTNLGDIAQNGRVKRPDDFNTIEDIQLYYEGDLSDAASKRLNERFWRVFEQGDFSKTTLALAYMEQDDYDDQAFYDVQKSVKAHYPNAKILARGFEGRHNDNTADVVAWFQLQYRKQLEKYGREWGN</sequence>
<dbReference type="NCBIfam" id="TIGR03712">
    <property type="entry name" value="acc_sec_asp2"/>
    <property type="match status" value="1"/>
</dbReference>
<evidence type="ECO:0008006" key="3">
    <source>
        <dbReference type="Google" id="ProtNLM"/>
    </source>
</evidence>
<accession>A0A0R2JMZ1</accession>
<dbReference type="InterPro" id="IPR022267">
    <property type="entry name" value="Asp2"/>
</dbReference>
<dbReference type="PATRIC" id="fig|1620.3.peg.1270"/>
<name>A0A0R2JMZ1_9LACO</name>
<dbReference type="ESTHER" id="9lact-a0a0r2jmz1">
    <property type="family name" value="Asp2"/>
</dbReference>
<dbReference type="EMBL" id="JQCD01000031">
    <property type="protein sequence ID" value="KRN76204.1"/>
    <property type="molecule type" value="Genomic_DNA"/>
</dbReference>
<evidence type="ECO:0000313" key="1">
    <source>
        <dbReference type="EMBL" id="KRN76204.1"/>
    </source>
</evidence>
<dbReference type="SUPFAM" id="SSF53474">
    <property type="entry name" value="alpha/beta-Hydrolases"/>
    <property type="match status" value="1"/>
</dbReference>
<dbReference type="Pfam" id="PF16929">
    <property type="entry name" value="Asp2"/>
    <property type="match status" value="1"/>
</dbReference>
<protein>
    <recommendedName>
        <fullName evidence="3">Accessory secretory protein Asp2</fullName>
    </recommendedName>
</protein>
<evidence type="ECO:0000313" key="2">
    <source>
        <dbReference type="Proteomes" id="UP000051673"/>
    </source>
</evidence>
<organism evidence="1 2">
    <name type="scientific">Weissella minor</name>
    <dbReference type="NCBI Taxonomy" id="1620"/>
    <lineage>
        <taxon>Bacteria</taxon>
        <taxon>Bacillati</taxon>
        <taxon>Bacillota</taxon>
        <taxon>Bacilli</taxon>
        <taxon>Lactobacillales</taxon>
        <taxon>Lactobacillaceae</taxon>
        <taxon>Weissella</taxon>
    </lineage>
</organism>
<gene>
    <name evidence="1" type="ORF">IV67_GL001256</name>
</gene>
<dbReference type="GO" id="GO:0015031">
    <property type="term" value="P:protein transport"/>
    <property type="evidence" value="ECO:0007669"/>
    <property type="project" value="InterPro"/>
</dbReference>
<dbReference type="AlphaFoldDB" id="A0A0R2JMZ1"/>
<dbReference type="InterPro" id="IPR029058">
    <property type="entry name" value="AB_hydrolase_fold"/>
</dbReference>
<reference evidence="1 2" key="1">
    <citation type="journal article" date="2015" name="Genome Announc.">
        <title>Expanding the biotechnology potential of lactobacilli through comparative genomics of 213 strains and associated genera.</title>
        <authorList>
            <person name="Sun Z."/>
            <person name="Harris H.M."/>
            <person name="McCann A."/>
            <person name="Guo C."/>
            <person name="Argimon S."/>
            <person name="Zhang W."/>
            <person name="Yang X."/>
            <person name="Jeffery I.B."/>
            <person name="Cooney J.C."/>
            <person name="Kagawa T.F."/>
            <person name="Liu W."/>
            <person name="Song Y."/>
            <person name="Salvetti E."/>
            <person name="Wrobel A."/>
            <person name="Rasinkangas P."/>
            <person name="Parkhill J."/>
            <person name="Rea M.C."/>
            <person name="O'Sullivan O."/>
            <person name="Ritari J."/>
            <person name="Douillard F.P."/>
            <person name="Paul Ross R."/>
            <person name="Yang R."/>
            <person name="Briner A.E."/>
            <person name="Felis G.E."/>
            <person name="de Vos W.M."/>
            <person name="Barrangou R."/>
            <person name="Klaenhammer T.R."/>
            <person name="Caufield P.W."/>
            <person name="Cui Y."/>
            <person name="Zhang H."/>
            <person name="O'Toole P.W."/>
        </authorList>
    </citation>
    <scope>NUCLEOTIDE SEQUENCE [LARGE SCALE GENOMIC DNA]</scope>
    <source>
        <strain evidence="1 2">DSM 20014</strain>
    </source>
</reference>
<comment type="caution">
    <text evidence="1">The sequence shown here is derived from an EMBL/GenBank/DDBJ whole genome shotgun (WGS) entry which is preliminary data.</text>
</comment>
<dbReference type="Proteomes" id="UP000051673">
    <property type="component" value="Unassembled WGS sequence"/>
</dbReference>
<dbReference type="Gene3D" id="3.40.50.1820">
    <property type="entry name" value="alpha/beta hydrolase"/>
    <property type="match status" value="1"/>
</dbReference>
<proteinExistence type="predicted"/>